<protein>
    <submittedName>
        <fullName evidence="2">Uncharacterized protein</fullName>
    </submittedName>
</protein>
<name>A0A9Q9EP45_9PEZI</name>
<evidence type="ECO:0000256" key="1">
    <source>
        <dbReference type="SAM" id="SignalP"/>
    </source>
</evidence>
<evidence type="ECO:0000313" key="2">
    <source>
        <dbReference type="EMBL" id="USW57269.1"/>
    </source>
</evidence>
<keyword evidence="1" id="KW-0732">Signal</keyword>
<accession>A0A9Q9EP45</accession>
<evidence type="ECO:0000313" key="3">
    <source>
        <dbReference type="Proteomes" id="UP001056384"/>
    </source>
</evidence>
<dbReference type="Proteomes" id="UP001056384">
    <property type="component" value="Chromosome 9"/>
</dbReference>
<dbReference type="EMBL" id="CP099426">
    <property type="protein sequence ID" value="USW57269.1"/>
    <property type="molecule type" value="Genomic_DNA"/>
</dbReference>
<gene>
    <name evidence="2" type="ORF">Slin15195_G105880</name>
</gene>
<keyword evidence="3" id="KW-1185">Reference proteome</keyword>
<feature type="chain" id="PRO_5040371421" evidence="1">
    <location>
        <begin position="20"/>
        <end position="184"/>
    </location>
</feature>
<feature type="signal peptide" evidence="1">
    <location>
        <begin position="1"/>
        <end position="19"/>
    </location>
</feature>
<organism evidence="2 3">
    <name type="scientific">Septoria linicola</name>
    <dbReference type="NCBI Taxonomy" id="215465"/>
    <lineage>
        <taxon>Eukaryota</taxon>
        <taxon>Fungi</taxon>
        <taxon>Dikarya</taxon>
        <taxon>Ascomycota</taxon>
        <taxon>Pezizomycotina</taxon>
        <taxon>Dothideomycetes</taxon>
        <taxon>Dothideomycetidae</taxon>
        <taxon>Mycosphaerellales</taxon>
        <taxon>Mycosphaerellaceae</taxon>
        <taxon>Septoria</taxon>
    </lineage>
</organism>
<proteinExistence type="predicted"/>
<dbReference type="AlphaFoldDB" id="A0A9Q9EP45"/>
<reference evidence="2" key="1">
    <citation type="submission" date="2022-06" db="EMBL/GenBank/DDBJ databases">
        <title>Complete genome sequences of two strains of the flax pathogen Septoria linicola.</title>
        <authorList>
            <person name="Lapalu N."/>
            <person name="Simon A."/>
            <person name="Demenou B."/>
            <person name="Paumier D."/>
            <person name="Guillot M.-P."/>
            <person name="Gout L."/>
            <person name="Valade R."/>
        </authorList>
    </citation>
    <scope>NUCLEOTIDE SEQUENCE</scope>
    <source>
        <strain evidence="2">SE15195</strain>
    </source>
</reference>
<sequence length="184" mass="20549">MFALTPLAIIGALVASVSAADSELLNLKSNSNSSFIQPSKIDDHTYKISAVGRPTSWSNVKITDEQNINNATVVAPNLGVDGSAPFLLDIYKVRAGGQPCAQVFFRNNMTYEEIGWDQQISIADAHFNYYTWDFGYVFYYCETPLVTDDEFETTTTLFMRRTEVPKPEGCWDTTFSVTREGIGR</sequence>
<dbReference type="OrthoDB" id="10441701at2759"/>